<dbReference type="SUPFAM" id="SSF52833">
    <property type="entry name" value="Thioredoxin-like"/>
    <property type="match status" value="1"/>
</dbReference>
<dbReference type="Pfam" id="PF13905">
    <property type="entry name" value="Thioredoxin_8"/>
    <property type="match status" value="1"/>
</dbReference>
<evidence type="ECO:0000313" key="3">
    <source>
        <dbReference type="EMBL" id="CAI2379556.1"/>
    </source>
</evidence>
<dbReference type="Proteomes" id="UP001295684">
    <property type="component" value="Unassembled WGS sequence"/>
</dbReference>
<evidence type="ECO:0000259" key="2">
    <source>
        <dbReference type="Pfam" id="PF13905"/>
    </source>
</evidence>
<evidence type="ECO:0000313" key="4">
    <source>
        <dbReference type="Proteomes" id="UP001295684"/>
    </source>
</evidence>
<dbReference type="PANTHER" id="PTHR46472">
    <property type="entry name" value="NUCLEOREDOXIN"/>
    <property type="match status" value="1"/>
</dbReference>
<organism evidence="3 4">
    <name type="scientific">Euplotes crassus</name>
    <dbReference type="NCBI Taxonomy" id="5936"/>
    <lineage>
        <taxon>Eukaryota</taxon>
        <taxon>Sar</taxon>
        <taxon>Alveolata</taxon>
        <taxon>Ciliophora</taxon>
        <taxon>Intramacronucleata</taxon>
        <taxon>Spirotrichea</taxon>
        <taxon>Hypotrichia</taxon>
        <taxon>Euplotida</taxon>
        <taxon>Euplotidae</taxon>
        <taxon>Moneuplotes</taxon>
    </lineage>
</organism>
<dbReference type="AlphaFoldDB" id="A0AAD1XUR3"/>
<accession>A0AAD1XUR3</accession>
<protein>
    <recommendedName>
        <fullName evidence="2">Thioredoxin-like fold domain-containing protein</fullName>
    </recommendedName>
</protein>
<reference evidence="3" key="1">
    <citation type="submission" date="2023-07" db="EMBL/GenBank/DDBJ databases">
        <authorList>
            <consortium name="AG Swart"/>
            <person name="Singh M."/>
            <person name="Singh A."/>
            <person name="Seah K."/>
            <person name="Emmerich C."/>
        </authorList>
    </citation>
    <scope>NUCLEOTIDE SEQUENCE</scope>
    <source>
        <strain evidence="3">DP1</strain>
    </source>
</reference>
<sequence length="218" mass="26130">MKKEGNYGDSFLKKKIQEKETERNEKFEPAGEEEFEGVKIVAYYFSAYHCPASRIFNNSLKEVYNSINLDEKFFEVVYVPCDFDEDSHRNNYAYMPWLSFKFNDENIALLKKKYQVKQIPYLVVVDPQNEWQTLSIRGRKEVQEQPEECFELWLSNQKNQKYTDPVPDTPISTTITDEAKEAMIVYKQWEEDRKREKEEEREREEKEKAEKEARLKAS</sequence>
<evidence type="ECO:0000256" key="1">
    <source>
        <dbReference type="SAM" id="MobiDB-lite"/>
    </source>
</evidence>
<keyword evidence="4" id="KW-1185">Reference proteome</keyword>
<feature type="region of interest" description="Disordered" evidence="1">
    <location>
        <begin position="191"/>
        <end position="218"/>
    </location>
</feature>
<feature type="region of interest" description="Disordered" evidence="1">
    <location>
        <begin position="1"/>
        <end position="28"/>
    </location>
</feature>
<comment type="caution">
    <text evidence="3">The sequence shown here is derived from an EMBL/GenBank/DDBJ whole genome shotgun (WGS) entry which is preliminary data.</text>
</comment>
<dbReference type="GO" id="GO:0004791">
    <property type="term" value="F:thioredoxin-disulfide reductase (NADPH) activity"/>
    <property type="evidence" value="ECO:0007669"/>
    <property type="project" value="TreeGrafter"/>
</dbReference>
<dbReference type="InterPro" id="IPR036249">
    <property type="entry name" value="Thioredoxin-like_sf"/>
</dbReference>
<dbReference type="EMBL" id="CAMPGE010021407">
    <property type="protein sequence ID" value="CAI2379556.1"/>
    <property type="molecule type" value="Genomic_DNA"/>
</dbReference>
<feature type="domain" description="Thioredoxin-like fold" evidence="2">
    <location>
        <begin position="39"/>
        <end position="130"/>
    </location>
</feature>
<dbReference type="PANTHER" id="PTHR46472:SF1">
    <property type="entry name" value="NUCLEOREDOXIN"/>
    <property type="match status" value="1"/>
</dbReference>
<gene>
    <name evidence="3" type="ORF">ECRASSUSDP1_LOCUS20966</name>
</gene>
<proteinExistence type="predicted"/>
<dbReference type="InterPro" id="IPR012336">
    <property type="entry name" value="Thioredoxin-like_fold"/>
</dbReference>
<dbReference type="GO" id="GO:0030178">
    <property type="term" value="P:negative regulation of Wnt signaling pathway"/>
    <property type="evidence" value="ECO:0007669"/>
    <property type="project" value="TreeGrafter"/>
</dbReference>
<name>A0AAD1XUR3_EUPCR</name>
<dbReference type="GO" id="GO:0031397">
    <property type="term" value="P:negative regulation of protein ubiquitination"/>
    <property type="evidence" value="ECO:0007669"/>
    <property type="project" value="TreeGrafter"/>
</dbReference>
<dbReference type="Gene3D" id="3.40.30.10">
    <property type="entry name" value="Glutaredoxin"/>
    <property type="match status" value="1"/>
</dbReference>
<dbReference type="GO" id="GO:0005634">
    <property type="term" value="C:nucleus"/>
    <property type="evidence" value="ECO:0007669"/>
    <property type="project" value="TreeGrafter"/>
</dbReference>